<evidence type="ECO:0000256" key="12">
    <source>
        <dbReference type="ARBA" id="ARBA00050530"/>
    </source>
</evidence>
<evidence type="ECO:0000256" key="6">
    <source>
        <dbReference type="ARBA" id="ARBA00011738"/>
    </source>
</evidence>
<dbReference type="UniPathway" id="UPA01068">
    <property type="reaction ID" value="UER00304"/>
</dbReference>
<comment type="pathway">
    <text evidence="4">Cofactor metabolism; pyridoxal 5'-phosphate salvage; pyridoxal 5'-phosphate from pyridoxine 5'-phosphate: step 1/1.</text>
</comment>
<comment type="cofactor">
    <cofactor evidence="1">
        <name>FMN</name>
        <dbReference type="ChEBI" id="CHEBI:58210"/>
    </cofactor>
</comment>
<dbReference type="InterPro" id="IPR012349">
    <property type="entry name" value="Split_barrel_FMN-bd"/>
</dbReference>
<comment type="function">
    <text evidence="2">Catalyzes the oxidation of either pyridoxine 5'-phosphate (PNP) or pyridoxamine 5'-phosphate (PMP) into pyridoxal 5'-phosphate (PLP).</text>
</comment>
<dbReference type="Gene3D" id="2.30.110.10">
    <property type="entry name" value="Electron Transport, Fmn-binding Protein, Chain A"/>
    <property type="match status" value="1"/>
</dbReference>
<feature type="compositionally biased region" description="Polar residues" evidence="16">
    <location>
        <begin position="122"/>
        <end position="131"/>
    </location>
</feature>
<dbReference type="InterPro" id="IPR011576">
    <property type="entry name" value="Pyridox_Oxase_N"/>
</dbReference>
<evidence type="ECO:0000256" key="5">
    <source>
        <dbReference type="ARBA" id="ARBA00007301"/>
    </source>
</evidence>
<dbReference type="SUPFAM" id="SSF50475">
    <property type="entry name" value="FMN-binding split barrel"/>
    <property type="match status" value="1"/>
</dbReference>
<comment type="subunit">
    <text evidence="6">Homodimer.</text>
</comment>
<dbReference type="EC" id="1.4.3.5" evidence="7"/>
<dbReference type="NCBIfam" id="TIGR00558">
    <property type="entry name" value="pdxH"/>
    <property type="match status" value="1"/>
</dbReference>
<proteinExistence type="inferred from homology"/>
<evidence type="ECO:0000256" key="14">
    <source>
        <dbReference type="ARBA" id="ARBA00073441"/>
    </source>
</evidence>
<accession>A0A4Y2MU39</accession>
<evidence type="ECO:0000256" key="8">
    <source>
        <dbReference type="ARBA" id="ARBA00022630"/>
    </source>
</evidence>
<organism evidence="19 20">
    <name type="scientific">Araneus ventricosus</name>
    <name type="common">Orbweaver spider</name>
    <name type="synonym">Epeira ventricosa</name>
    <dbReference type="NCBI Taxonomy" id="182803"/>
    <lineage>
        <taxon>Eukaryota</taxon>
        <taxon>Metazoa</taxon>
        <taxon>Ecdysozoa</taxon>
        <taxon>Arthropoda</taxon>
        <taxon>Chelicerata</taxon>
        <taxon>Arachnida</taxon>
        <taxon>Araneae</taxon>
        <taxon>Araneomorphae</taxon>
        <taxon>Entelegynae</taxon>
        <taxon>Araneoidea</taxon>
        <taxon>Araneidae</taxon>
        <taxon>Araneus</taxon>
    </lineage>
</organism>
<dbReference type="Pfam" id="PF10590">
    <property type="entry name" value="PNP_phzG_C"/>
    <property type="match status" value="1"/>
</dbReference>
<evidence type="ECO:0000256" key="2">
    <source>
        <dbReference type="ARBA" id="ARBA00003691"/>
    </source>
</evidence>
<keyword evidence="10" id="KW-0560">Oxidoreductase</keyword>
<dbReference type="FunFam" id="2.30.110.10:FF:000020">
    <property type="entry name" value="PNPO isoform 11"/>
    <property type="match status" value="1"/>
</dbReference>
<evidence type="ECO:0000256" key="13">
    <source>
        <dbReference type="ARBA" id="ARBA00052947"/>
    </source>
</evidence>
<name>A0A4Y2MU39_ARAVE</name>
<comment type="catalytic activity">
    <reaction evidence="13">
        <text>pyridoxine 5'-phosphate + O2 = pyridoxal 5'-phosphate + H2O2</text>
        <dbReference type="Rhea" id="RHEA:15149"/>
        <dbReference type="ChEBI" id="CHEBI:15379"/>
        <dbReference type="ChEBI" id="CHEBI:16240"/>
        <dbReference type="ChEBI" id="CHEBI:58589"/>
        <dbReference type="ChEBI" id="CHEBI:597326"/>
        <dbReference type="EC" id="1.4.3.5"/>
    </reaction>
    <physiologicalReaction direction="left-to-right" evidence="13">
        <dbReference type="Rhea" id="RHEA:15150"/>
    </physiologicalReaction>
</comment>
<comment type="pathway">
    <text evidence="3">Cofactor metabolism; pyridoxal 5'-phosphate salvage; pyridoxal 5'-phosphate from pyridoxamine 5'-phosphate: step 1/1.</text>
</comment>
<feature type="region of interest" description="Disordered" evidence="16">
    <location>
        <begin position="31"/>
        <end position="50"/>
    </location>
</feature>
<evidence type="ECO:0000256" key="15">
    <source>
        <dbReference type="ARBA" id="ARBA00077914"/>
    </source>
</evidence>
<feature type="region of interest" description="Disordered" evidence="16">
    <location>
        <begin position="110"/>
        <end position="131"/>
    </location>
</feature>
<keyword evidence="20" id="KW-1185">Reference proteome</keyword>
<protein>
    <recommendedName>
        <fullName evidence="14">Pyridoxine-5'-phosphate oxidase</fullName>
        <ecNumber evidence="7">1.4.3.5</ecNumber>
    </recommendedName>
    <alternativeName>
        <fullName evidence="15">Pyridoxamine-phosphate oxidase</fullName>
    </alternativeName>
</protein>
<dbReference type="GO" id="GO:0008615">
    <property type="term" value="P:pyridoxine biosynthetic process"/>
    <property type="evidence" value="ECO:0007669"/>
    <property type="project" value="UniProtKB-KW"/>
</dbReference>
<dbReference type="OrthoDB" id="303614at2759"/>
<dbReference type="PANTHER" id="PTHR10851">
    <property type="entry name" value="PYRIDOXINE-5-PHOSPHATE OXIDASE"/>
    <property type="match status" value="1"/>
</dbReference>
<evidence type="ECO:0000256" key="7">
    <source>
        <dbReference type="ARBA" id="ARBA00012801"/>
    </source>
</evidence>
<comment type="caution">
    <text evidence="19">The sequence shown here is derived from an EMBL/GenBank/DDBJ whole genome shotgun (WGS) entry which is preliminary data.</text>
</comment>
<dbReference type="NCBIfam" id="NF004231">
    <property type="entry name" value="PRK05679.1"/>
    <property type="match status" value="1"/>
</dbReference>
<evidence type="ECO:0000313" key="19">
    <source>
        <dbReference type="EMBL" id="GBN30102.1"/>
    </source>
</evidence>
<sequence>MEPVGDKPTGVQKISAVMNKTRRKWWGEGSWETRKAENETGSEWRQKDGKPSVRCMLMKSHSTEGITFYTNYSSRKGQEIADNPQVALLFYWQALYLQVRIEGKAVKTDPKESEEYFHSRPKSNQLSAATSNQDEVVESMKVLVKKKDELRQKYADQSAVIPKPEDWGGYLVKPDSYEFWYGHADRLHDRIRFRRPFPEEVPDEKLVHTGEDGWVYEYLSP</sequence>
<dbReference type="InterPro" id="IPR019740">
    <property type="entry name" value="Pyridox_Oxase_CS"/>
</dbReference>
<dbReference type="Pfam" id="PF01243">
    <property type="entry name" value="PNPOx_N"/>
    <property type="match status" value="1"/>
</dbReference>
<dbReference type="InterPro" id="IPR019576">
    <property type="entry name" value="Pyridoxamine_oxidase_dimer_C"/>
</dbReference>
<reference evidence="19 20" key="1">
    <citation type="journal article" date="2019" name="Sci. Rep.">
        <title>Orb-weaving spider Araneus ventricosus genome elucidates the spidroin gene catalogue.</title>
        <authorList>
            <person name="Kono N."/>
            <person name="Nakamura H."/>
            <person name="Ohtoshi R."/>
            <person name="Moran D.A.P."/>
            <person name="Shinohara A."/>
            <person name="Yoshida Y."/>
            <person name="Fujiwara M."/>
            <person name="Mori M."/>
            <person name="Tomita M."/>
            <person name="Arakawa K."/>
        </authorList>
    </citation>
    <scope>NUCLEOTIDE SEQUENCE [LARGE SCALE GENOMIC DNA]</scope>
</reference>
<evidence type="ECO:0000256" key="16">
    <source>
        <dbReference type="SAM" id="MobiDB-lite"/>
    </source>
</evidence>
<evidence type="ECO:0000256" key="1">
    <source>
        <dbReference type="ARBA" id="ARBA00001917"/>
    </source>
</evidence>
<dbReference type="PROSITE" id="PS01064">
    <property type="entry name" value="PYRIDOX_OXIDASE"/>
    <property type="match status" value="1"/>
</dbReference>
<evidence type="ECO:0000259" key="17">
    <source>
        <dbReference type="Pfam" id="PF01243"/>
    </source>
</evidence>
<evidence type="ECO:0000256" key="11">
    <source>
        <dbReference type="ARBA" id="ARBA00023096"/>
    </source>
</evidence>
<dbReference type="InterPro" id="IPR000659">
    <property type="entry name" value="Pyridox_Oxase"/>
</dbReference>
<comment type="catalytic activity">
    <reaction evidence="12">
        <text>pyridoxamine 5'-phosphate + O2 + H2O = pyridoxal 5'-phosphate + H2O2 + NH4(+)</text>
        <dbReference type="Rhea" id="RHEA:15817"/>
        <dbReference type="ChEBI" id="CHEBI:15377"/>
        <dbReference type="ChEBI" id="CHEBI:15379"/>
        <dbReference type="ChEBI" id="CHEBI:16240"/>
        <dbReference type="ChEBI" id="CHEBI:28938"/>
        <dbReference type="ChEBI" id="CHEBI:58451"/>
        <dbReference type="ChEBI" id="CHEBI:597326"/>
        <dbReference type="EC" id="1.4.3.5"/>
    </reaction>
    <physiologicalReaction direction="left-to-right" evidence="12">
        <dbReference type="Rhea" id="RHEA:15818"/>
    </physiologicalReaction>
</comment>
<keyword evidence="8" id="KW-0285">Flavoprotein</keyword>
<dbReference type="Proteomes" id="UP000499080">
    <property type="component" value="Unassembled WGS sequence"/>
</dbReference>
<evidence type="ECO:0000259" key="18">
    <source>
        <dbReference type="Pfam" id="PF10590"/>
    </source>
</evidence>
<dbReference type="EMBL" id="BGPR01007868">
    <property type="protein sequence ID" value="GBN30102.1"/>
    <property type="molecule type" value="Genomic_DNA"/>
</dbReference>
<evidence type="ECO:0000313" key="20">
    <source>
        <dbReference type="Proteomes" id="UP000499080"/>
    </source>
</evidence>
<dbReference type="PANTHER" id="PTHR10851:SF0">
    <property type="entry name" value="PYRIDOXINE-5'-PHOSPHATE OXIDASE"/>
    <property type="match status" value="1"/>
</dbReference>
<feature type="domain" description="Pyridoxine 5'-phosphate oxidase dimerisation C-terminal" evidence="18">
    <location>
        <begin position="167"/>
        <end position="221"/>
    </location>
</feature>
<dbReference type="GO" id="GO:0004733">
    <property type="term" value="F:pyridoxamine phosphate oxidase activity"/>
    <property type="evidence" value="ECO:0007669"/>
    <property type="project" value="UniProtKB-EC"/>
</dbReference>
<keyword evidence="11" id="KW-0664">Pyridoxine biosynthesis</keyword>
<dbReference type="GO" id="GO:0010181">
    <property type="term" value="F:FMN binding"/>
    <property type="evidence" value="ECO:0007669"/>
    <property type="project" value="InterPro"/>
</dbReference>
<gene>
    <name evidence="19" type="primary">Pnpo_3</name>
    <name evidence="19" type="ORF">AVEN_4259_1</name>
</gene>
<feature type="domain" description="Pyridoxamine 5'-phosphate oxidase N-terminal" evidence="17">
    <location>
        <begin position="47"/>
        <end position="152"/>
    </location>
</feature>
<evidence type="ECO:0000256" key="3">
    <source>
        <dbReference type="ARBA" id="ARBA00004738"/>
    </source>
</evidence>
<keyword evidence="9" id="KW-0288">FMN</keyword>
<dbReference type="AlphaFoldDB" id="A0A4Y2MU39"/>
<evidence type="ECO:0000256" key="9">
    <source>
        <dbReference type="ARBA" id="ARBA00022643"/>
    </source>
</evidence>
<evidence type="ECO:0000256" key="4">
    <source>
        <dbReference type="ARBA" id="ARBA00005037"/>
    </source>
</evidence>
<comment type="similarity">
    <text evidence="5">Belongs to the pyridoxamine 5'-phosphate oxidase family.</text>
</comment>
<evidence type="ECO:0000256" key="10">
    <source>
        <dbReference type="ARBA" id="ARBA00023002"/>
    </source>
</evidence>